<feature type="region of interest" description="Disordered" evidence="10">
    <location>
        <begin position="1121"/>
        <end position="1211"/>
    </location>
</feature>
<dbReference type="GO" id="GO:0005886">
    <property type="term" value="C:plasma membrane"/>
    <property type="evidence" value="ECO:0007669"/>
    <property type="project" value="UniProtKB-SubCell"/>
</dbReference>
<keyword evidence="13 14" id="KW-0808">Transferase</keyword>
<dbReference type="Gene3D" id="3.40.50.11500">
    <property type="match status" value="1"/>
</dbReference>
<feature type="compositionally biased region" description="Basic and acidic residues" evidence="10">
    <location>
        <begin position="138"/>
        <end position="163"/>
    </location>
</feature>
<dbReference type="KEGG" id="tpal:117646003"/>
<dbReference type="PROSITE" id="PS50211">
    <property type="entry name" value="DENN"/>
    <property type="match status" value="1"/>
</dbReference>
<dbReference type="GO" id="GO:0006915">
    <property type="term" value="P:apoptotic process"/>
    <property type="evidence" value="ECO:0007669"/>
    <property type="project" value="UniProtKB-KW"/>
</dbReference>
<dbReference type="InterPro" id="IPR001194">
    <property type="entry name" value="cDENN_dom"/>
</dbReference>
<dbReference type="Pfam" id="PF03456">
    <property type="entry name" value="uDENN"/>
    <property type="match status" value="1"/>
</dbReference>
<dbReference type="RefSeq" id="XP_034242499.1">
    <property type="nucleotide sequence ID" value="XM_034386608.1"/>
</dbReference>
<evidence type="ECO:0000313" key="13">
    <source>
        <dbReference type="RefSeq" id="XP_034242497.1"/>
    </source>
</evidence>
<name>A0A6P8Z6V5_THRPL</name>
<dbReference type="GO" id="GO:0005085">
    <property type="term" value="F:guanyl-nucleotide exchange factor activity"/>
    <property type="evidence" value="ECO:0007669"/>
    <property type="project" value="UniProtKB-KW"/>
</dbReference>
<dbReference type="InterPro" id="IPR005113">
    <property type="entry name" value="uDENN_dom"/>
</dbReference>
<sequence>MDIQKKWLCPRLVDYLLLVGARPSAPLGGPGGPGQHRSANQGGSGAPSIQTPELLRRYPPEDHKDFPLPNEVVYFCQPEGCVSVGPRRTTRREANSFTFTMTDKDSGKCRYGICVNFYRPVERVAVGGVGGRRHSSTFRRESWRKSMEKSSDSAFSRSHDCSDYRSNVAPSDSDREASSCREADQVPGAAGAAGAALAQKKQARLGVLPGAAANDSESGGSHSPSPRASLRRHRVRNHTLTSLCVVSHHPFFKYFRECLFVLKKLIDACNDDTSPKRVGTSNRQQARDTVWSVLTGCAYDGTPSIVLHDVRAIETWVLRLLSAPVPVPSKTRLELEILSAAMQPCMVLALPDHTRFSLVDYPLHLPLELLGVDMCLKVLTLIILEHKVLVQSKDYNALSMSVMAFVAMLYPLEYMFPVIPLLPTCMCGAEQLLLTPTPFVIGIPTSFLMLKKNFCLPDDIWLVDLDSNRLNFPSGSDEVPPLPEPEGTILKNHLKQAMQLMDQAQALNSLSLGGSSPLPPTTAASPAAGTNTNTPHTPGTPVSMTGTGTPGRRPSVGPGHPMGHPMGHQHSAPSSQRGSVQLITGTGTAQQGASLANMNPFIYGNDVDSVDVATRVAFVRFFNSQNLLANFTEHTRTLRLYPRPVVAFQINSFLRSRPRNSMFLDRFARTQAVEFLAEWALTPSNVAFLRVHTGVVDPQQVGDKAKWFAHNLEPIHFTVWDEGSSLSGALKAMRRTEQPTDESGSDSEGAESTSSSYSSLSDLVSEMVSSDVSPGFLPQPTPLSMSSGLDPHTVYHPPEALQYPGAAEDQANQAAAGPGGAAAAGADGDADGDSGGPDDDDDDEDSSDSDVSSPDRHRPPPGMRRESARDAARRESADADQSDGPGSPQQKPGTPKMPRMSVSRAPVPVSPNPMLTRQPSIGNVLARTSSFGSPSQHSGPGSPGSPGQAGVQRQGSQSSILDHITSQANKVLRESRQSSQDGILAQMDKLKEQAKEKLSDVAIDDAGLFAPLEQLTITTKKAMGEAHKSMQDVSRNTLGDLTYVSKSTLGDVTKSVKEVAAKKGLLPPGVGPAMGPPGSNNSLVHAADAHRQGQGQPNPGRDFLSNINGFAAQTTSMFSDLFGSKGGGRGAGPRMPGGMAAITSGIGIGPPPQQQQQQQQKAKAQPFGPFPTGRKGLVENSSLIRHSPSRRSQDDIMRQQTSERSTSNQENQAFLNDVVAQVLEGEGVGWLKLNRLKKLMEDESYRNLVLSKLNRTLDKKIGPEDKVDDVCVSRPVWKAMLKVLGAVVSGLEVSYANYGLGGMASAFQVLEIAHTHYWTKDMESEGMSTLGLDTTANTTSSSMENLKSPDSLPPEYLLQGQPPSRKSSQTSSLNEACSLPPEVRLIQDPSEQPAELPKSPNKPPLRPAVQPQPAPQQQKGSSATDMFRDMFSQKKHAFLSKLSSIDSEAGGGGQGGGGQGHDLSVSGNASDAGSIITNPVFSLQRGSLQASFRSTVSDSEIEQGNFPRGARQPKPRTPSVWSSKSSLSTAFRGTFQSGNLMPAGSPSPDHGRTYLYEGGLIGKERSSLWDQMQFWEDAFLDAVSQERDMVGMDQGPGEMMERYNQLSESERKRLEHEEDRLLSHMLNNLVAIMVMTAVDKNELKRKVRRLLGKSHIGLVYSQEVNNLLDRVDSLHGNDIDLRPLGSRRAHRQSFTVHMGPDATGNMMFMEVRDDGMVLRTIMGIIVERWWFERIVNMTYSPKTKVLCLWARHGGQTQLHKYYTKKCKELYYCIKSAMEAAAARGHGVASGAELGGEFPVQDMATGEGGLLQVCMEGIGLLFAHSKDFEFFVRLDHVRKCFCLQGGIFVLEEFNPKTRQLIQRKYKSSMADTICYSVLCVFSYIAAGQDKKKAIPPSQPGQGH</sequence>
<feature type="compositionally biased region" description="Polar residues" evidence="10">
    <location>
        <begin position="1198"/>
        <end position="1211"/>
    </location>
</feature>
<keyword evidence="13 14" id="KW-0418">Kinase</keyword>
<dbReference type="SMART" id="SM00799">
    <property type="entry name" value="DENN"/>
    <property type="match status" value="1"/>
</dbReference>
<dbReference type="GeneID" id="117646003"/>
<feature type="compositionally biased region" description="Low complexity" evidence="10">
    <location>
        <begin position="806"/>
        <end position="816"/>
    </location>
</feature>
<feature type="region of interest" description="Disordered" evidence="10">
    <location>
        <begin position="130"/>
        <end position="184"/>
    </location>
</feature>
<feature type="compositionally biased region" description="Low complexity" evidence="10">
    <location>
        <begin position="510"/>
        <end position="541"/>
    </location>
</feature>
<feature type="compositionally biased region" description="Basic and acidic residues" evidence="10">
    <location>
        <begin position="853"/>
        <end position="877"/>
    </location>
</feature>
<feature type="compositionally biased region" description="Gly residues" evidence="10">
    <location>
        <begin position="1449"/>
        <end position="1460"/>
    </location>
</feature>
<dbReference type="InterPro" id="IPR039980">
    <property type="entry name" value="MADD"/>
</dbReference>
<keyword evidence="12" id="KW-1185">Reference proteome</keyword>
<evidence type="ECO:0000259" key="11">
    <source>
        <dbReference type="PROSITE" id="PS50211"/>
    </source>
</evidence>
<feature type="compositionally biased region" description="Polar residues" evidence="10">
    <location>
        <begin position="951"/>
        <end position="969"/>
    </location>
</feature>
<evidence type="ECO:0000313" key="12">
    <source>
        <dbReference type="Proteomes" id="UP000515158"/>
    </source>
</evidence>
<feature type="compositionally biased region" description="Polar residues" evidence="10">
    <location>
        <begin position="1331"/>
        <end position="1345"/>
    </location>
</feature>
<dbReference type="InterPro" id="IPR056574">
    <property type="entry name" value="Death_MADD"/>
</dbReference>
<feature type="compositionally biased region" description="Low complexity" evidence="10">
    <location>
        <begin position="929"/>
        <end position="940"/>
    </location>
</feature>
<comment type="subcellular location">
    <subcellularLocation>
        <location evidence="1">Cell membrane</location>
    </subcellularLocation>
    <subcellularLocation>
        <location evidence="2">Cytoplasm</location>
    </subcellularLocation>
</comment>
<dbReference type="InterPro" id="IPR037516">
    <property type="entry name" value="Tripartite_DENN"/>
</dbReference>
<protein>
    <recommendedName>
        <fullName evidence="4">MAP kinase-activating death domain protein</fullName>
    </recommendedName>
</protein>
<dbReference type="SMART" id="SM00801">
    <property type="entry name" value="dDENN"/>
    <property type="match status" value="1"/>
</dbReference>
<feature type="region of interest" description="Disordered" evidence="10">
    <location>
        <begin position="510"/>
        <end position="579"/>
    </location>
</feature>
<dbReference type="CTD" id="32442"/>
<feature type="compositionally biased region" description="Acidic residues" evidence="10">
    <location>
        <begin position="739"/>
        <end position="749"/>
    </location>
</feature>
<dbReference type="GO" id="GO:0032483">
    <property type="term" value="P:regulation of Rab protein signal transduction"/>
    <property type="evidence" value="ECO:0007669"/>
    <property type="project" value="TreeGrafter"/>
</dbReference>
<dbReference type="Pfam" id="PF23629">
    <property type="entry name" value="Death_MADD"/>
    <property type="match status" value="1"/>
</dbReference>
<dbReference type="FunFam" id="3.40.50.11500:FF:000002">
    <property type="entry name" value="MAP kinase-activating death domain protein-like Protein"/>
    <property type="match status" value="1"/>
</dbReference>
<feature type="compositionally biased region" description="Polar residues" evidence="10">
    <location>
        <begin position="37"/>
        <end position="51"/>
    </location>
</feature>
<feature type="compositionally biased region" description="Pro residues" evidence="10">
    <location>
        <begin position="1400"/>
        <end position="1414"/>
    </location>
</feature>
<feature type="region of interest" description="Disordered" evidence="10">
    <location>
        <begin position="1445"/>
        <end position="1466"/>
    </location>
</feature>
<keyword evidence="6" id="KW-0963">Cytoplasm</keyword>
<evidence type="ECO:0000256" key="8">
    <source>
        <dbReference type="ARBA" id="ARBA00022703"/>
    </source>
</evidence>
<dbReference type="PANTHER" id="PTHR13008:SF7">
    <property type="entry name" value="MAP KINASE-ACTIVATING DEATH DOMAIN PROTEIN"/>
    <property type="match status" value="1"/>
</dbReference>
<proteinExistence type="inferred from homology"/>
<feature type="compositionally biased region" description="Acidic residues" evidence="10">
    <location>
        <begin position="828"/>
        <end position="848"/>
    </location>
</feature>
<evidence type="ECO:0000256" key="10">
    <source>
        <dbReference type="SAM" id="MobiDB-lite"/>
    </source>
</evidence>
<feature type="region of interest" description="Disordered" evidence="10">
    <location>
        <begin position="1494"/>
        <end position="1524"/>
    </location>
</feature>
<dbReference type="RefSeq" id="XP_034242497.1">
    <property type="nucleotide sequence ID" value="XM_034386606.1"/>
</dbReference>
<feature type="domain" description="UDENN" evidence="11">
    <location>
        <begin position="36"/>
        <end position="687"/>
    </location>
</feature>
<feature type="region of interest" description="Disordered" evidence="10">
    <location>
        <begin position="1329"/>
        <end position="1376"/>
    </location>
</feature>
<feature type="region of interest" description="Disordered" evidence="10">
    <location>
        <begin position="1390"/>
        <end position="1424"/>
    </location>
</feature>
<evidence type="ECO:0000256" key="5">
    <source>
        <dbReference type="ARBA" id="ARBA00022475"/>
    </source>
</evidence>
<evidence type="ECO:0000313" key="14">
    <source>
        <dbReference type="RefSeq" id="XP_034242498.1"/>
    </source>
</evidence>
<dbReference type="InterPro" id="IPR057469">
    <property type="entry name" value="PH_MADD"/>
</dbReference>
<feature type="compositionally biased region" description="Polar residues" evidence="10">
    <location>
        <begin position="215"/>
        <end position="226"/>
    </location>
</feature>
<comment type="similarity">
    <text evidence="3">Belongs to the MADD family.</text>
</comment>
<feature type="region of interest" description="Disordered" evidence="10">
    <location>
        <begin position="731"/>
        <end position="981"/>
    </location>
</feature>
<feature type="compositionally biased region" description="Basic and acidic residues" evidence="10">
    <location>
        <begin position="172"/>
        <end position="184"/>
    </location>
</feature>
<dbReference type="OrthoDB" id="6282239at2759"/>
<dbReference type="Pfam" id="PF02141">
    <property type="entry name" value="DENN"/>
    <property type="match status" value="1"/>
</dbReference>
<evidence type="ECO:0000256" key="4">
    <source>
        <dbReference type="ARBA" id="ARBA00017868"/>
    </source>
</evidence>
<accession>A0A6P8Z6V5</accession>
<feature type="compositionally biased region" description="Low complexity" evidence="10">
    <location>
        <begin position="557"/>
        <end position="568"/>
    </location>
</feature>
<organism evidence="13">
    <name type="scientific">Thrips palmi</name>
    <name type="common">Melon thrips</name>
    <dbReference type="NCBI Taxonomy" id="161013"/>
    <lineage>
        <taxon>Eukaryota</taxon>
        <taxon>Metazoa</taxon>
        <taxon>Ecdysozoa</taxon>
        <taxon>Arthropoda</taxon>
        <taxon>Hexapoda</taxon>
        <taxon>Insecta</taxon>
        <taxon>Pterygota</taxon>
        <taxon>Neoptera</taxon>
        <taxon>Paraneoptera</taxon>
        <taxon>Thysanoptera</taxon>
        <taxon>Terebrantia</taxon>
        <taxon>Thripoidea</taxon>
        <taxon>Thripidae</taxon>
        <taxon>Thrips</taxon>
    </lineage>
</organism>
<evidence type="ECO:0000256" key="6">
    <source>
        <dbReference type="ARBA" id="ARBA00022490"/>
    </source>
</evidence>
<keyword evidence="5" id="KW-1003">Cell membrane</keyword>
<evidence type="ECO:0000256" key="7">
    <source>
        <dbReference type="ARBA" id="ARBA00022658"/>
    </source>
</evidence>
<evidence type="ECO:0000256" key="3">
    <source>
        <dbReference type="ARBA" id="ARBA00005978"/>
    </source>
</evidence>
<keyword evidence="8" id="KW-0053">Apoptosis</keyword>
<dbReference type="GO" id="GO:0042981">
    <property type="term" value="P:regulation of apoptotic process"/>
    <property type="evidence" value="ECO:0007669"/>
    <property type="project" value="TreeGrafter"/>
</dbReference>
<feature type="compositionally biased region" description="Polar residues" evidence="10">
    <location>
        <begin position="1361"/>
        <end position="1375"/>
    </location>
</feature>
<dbReference type="Proteomes" id="UP000515158">
    <property type="component" value="Unplaced"/>
</dbReference>
<dbReference type="InterPro" id="IPR005112">
    <property type="entry name" value="dDENN_dom"/>
</dbReference>
<dbReference type="GO" id="GO:0016301">
    <property type="term" value="F:kinase activity"/>
    <property type="evidence" value="ECO:0007669"/>
    <property type="project" value="UniProtKB-KW"/>
</dbReference>
<evidence type="ECO:0000313" key="15">
    <source>
        <dbReference type="RefSeq" id="XP_034242499.1"/>
    </source>
</evidence>
<dbReference type="PANTHER" id="PTHR13008">
    <property type="entry name" value="MAP-KINASE ACTIVATING DEATH DOMAIN PROTEIN MADD /DENN/AEX-3 C.ELEGANS"/>
    <property type="match status" value="1"/>
</dbReference>
<dbReference type="RefSeq" id="XP_034242498.1">
    <property type="nucleotide sequence ID" value="XM_034386607.1"/>
</dbReference>
<reference evidence="13 14" key="1">
    <citation type="submission" date="2025-04" db="UniProtKB">
        <authorList>
            <consortium name="RefSeq"/>
        </authorList>
    </citation>
    <scope>IDENTIFICATION</scope>
    <source>
        <tissue evidence="13 14">Total insect</tissue>
    </source>
</reference>
<dbReference type="Gene3D" id="3.30.450.200">
    <property type="match status" value="1"/>
</dbReference>
<dbReference type="GO" id="GO:0005829">
    <property type="term" value="C:cytosol"/>
    <property type="evidence" value="ECO:0007669"/>
    <property type="project" value="TreeGrafter"/>
</dbReference>
<dbReference type="InterPro" id="IPR043153">
    <property type="entry name" value="DENN_C"/>
</dbReference>
<gene>
    <name evidence="13 14 15" type="primary">LOC117646003</name>
</gene>
<feature type="region of interest" description="Disordered" evidence="10">
    <location>
        <begin position="27"/>
        <end position="51"/>
    </location>
</feature>
<dbReference type="SMART" id="SM00800">
    <property type="entry name" value="uDENN"/>
    <property type="match status" value="1"/>
</dbReference>
<keyword evidence="7" id="KW-0344">Guanine-nucleotide releasing factor</keyword>
<evidence type="ECO:0000256" key="1">
    <source>
        <dbReference type="ARBA" id="ARBA00004236"/>
    </source>
</evidence>
<evidence type="ECO:0000256" key="9">
    <source>
        <dbReference type="ARBA" id="ARBA00023136"/>
    </source>
</evidence>
<feature type="region of interest" description="Disordered" evidence="10">
    <location>
        <begin position="210"/>
        <end position="232"/>
    </location>
</feature>
<evidence type="ECO:0000256" key="2">
    <source>
        <dbReference type="ARBA" id="ARBA00004496"/>
    </source>
</evidence>
<feature type="compositionally biased region" description="Low complexity" evidence="10">
    <location>
        <begin position="1154"/>
        <end position="1166"/>
    </location>
</feature>
<feature type="compositionally biased region" description="Low complexity" evidence="10">
    <location>
        <begin position="750"/>
        <end position="766"/>
    </location>
</feature>
<dbReference type="Pfam" id="PF25328">
    <property type="entry name" value="PH_MADD"/>
    <property type="match status" value="1"/>
</dbReference>
<keyword evidence="9" id="KW-0472">Membrane</keyword>